<accession>A0A1I6GU64</accession>
<evidence type="ECO:0000313" key="7">
    <source>
        <dbReference type="Proteomes" id="UP000198877"/>
    </source>
</evidence>
<evidence type="ECO:0000256" key="4">
    <source>
        <dbReference type="SAM" id="MobiDB-lite"/>
    </source>
</evidence>
<dbReference type="GO" id="GO:0003700">
    <property type="term" value="F:DNA-binding transcription factor activity"/>
    <property type="evidence" value="ECO:0007669"/>
    <property type="project" value="InterPro"/>
</dbReference>
<dbReference type="Gene3D" id="1.10.10.60">
    <property type="entry name" value="Homeodomain-like"/>
    <property type="match status" value="1"/>
</dbReference>
<reference evidence="7" key="1">
    <citation type="submission" date="2016-10" db="EMBL/GenBank/DDBJ databases">
        <authorList>
            <person name="Varghese N."/>
            <person name="Submissions S."/>
        </authorList>
    </citation>
    <scope>NUCLEOTIDE SEQUENCE [LARGE SCALE GENOMIC DNA]</scope>
    <source>
        <strain evidence="7">CL127</strain>
    </source>
</reference>
<dbReference type="SMART" id="SM00342">
    <property type="entry name" value="HTH_ARAC"/>
    <property type="match status" value="1"/>
</dbReference>
<dbReference type="InterPro" id="IPR018060">
    <property type="entry name" value="HTH_AraC"/>
</dbReference>
<protein>
    <submittedName>
        <fullName evidence="6">Helix-turn-helix domain-containing protein</fullName>
    </submittedName>
</protein>
<keyword evidence="3" id="KW-0804">Transcription</keyword>
<feature type="domain" description="HTH araC/xylS-type" evidence="5">
    <location>
        <begin position="198"/>
        <end position="299"/>
    </location>
</feature>
<dbReference type="Proteomes" id="UP000198877">
    <property type="component" value="Unassembled WGS sequence"/>
</dbReference>
<dbReference type="PANTHER" id="PTHR46796">
    <property type="entry name" value="HTH-TYPE TRANSCRIPTIONAL ACTIVATOR RHAS-RELATED"/>
    <property type="match status" value="1"/>
</dbReference>
<evidence type="ECO:0000259" key="5">
    <source>
        <dbReference type="PROSITE" id="PS01124"/>
    </source>
</evidence>
<keyword evidence="1" id="KW-0805">Transcription regulation</keyword>
<evidence type="ECO:0000256" key="1">
    <source>
        <dbReference type="ARBA" id="ARBA00023015"/>
    </source>
</evidence>
<dbReference type="PROSITE" id="PS01124">
    <property type="entry name" value="HTH_ARAC_FAMILY_2"/>
    <property type="match status" value="1"/>
</dbReference>
<organism evidence="6 7">
    <name type="scientific">Microbacterium azadirachtae</name>
    <dbReference type="NCBI Taxonomy" id="582680"/>
    <lineage>
        <taxon>Bacteria</taxon>
        <taxon>Bacillati</taxon>
        <taxon>Actinomycetota</taxon>
        <taxon>Actinomycetes</taxon>
        <taxon>Micrococcales</taxon>
        <taxon>Microbacteriaceae</taxon>
        <taxon>Microbacterium</taxon>
    </lineage>
</organism>
<proteinExistence type="predicted"/>
<evidence type="ECO:0000256" key="2">
    <source>
        <dbReference type="ARBA" id="ARBA00023125"/>
    </source>
</evidence>
<dbReference type="GO" id="GO:0043565">
    <property type="term" value="F:sequence-specific DNA binding"/>
    <property type="evidence" value="ECO:0007669"/>
    <property type="project" value="InterPro"/>
</dbReference>
<sequence>MVPERRSSLADAIAPGPGSATHDGAADASLRVPRTRVAPADVPKRLVVGAATIATYELHPRRDRSSGVAAGRLRLLMPRGGTLQIPARPGDIEVGDGQGLLVNGAASLRMSSSGAGKVIAVGMPVEALPGLAMPRGSTMLIEDAALLRPIGAFVQTLFDGEPLDVLAREYVERLLREMVMVAVRRSSGESGVAPSLHQRALRAIRRHHADARLTPAEIASMSNVSLRQLERAFQREGRTVRREIRRVRVVAAAALLQDARRASDTVDVIAVQVGLSNGSSLARAMAAEGLPSPSALRATARTRPSHT</sequence>
<keyword evidence="2" id="KW-0238">DNA-binding</keyword>
<dbReference type="Pfam" id="PF12833">
    <property type="entry name" value="HTH_18"/>
    <property type="match status" value="1"/>
</dbReference>
<feature type="region of interest" description="Disordered" evidence="4">
    <location>
        <begin position="1"/>
        <end position="25"/>
    </location>
</feature>
<dbReference type="AlphaFoldDB" id="A0A1I6GU64"/>
<evidence type="ECO:0000313" key="6">
    <source>
        <dbReference type="EMBL" id="SFR45710.1"/>
    </source>
</evidence>
<dbReference type="PANTHER" id="PTHR46796:SF6">
    <property type="entry name" value="ARAC SUBFAMILY"/>
    <property type="match status" value="1"/>
</dbReference>
<dbReference type="EMBL" id="FOYR01000001">
    <property type="protein sequence ID" value="SFR45710.1"/>
    <property type="molecule type" value="Genomic_DNA"/>
</dbReference>
<dbReference type="InterPro" id="IPR050204">
    <property type="entry name" value="AraC_XylS_family_regulators"/>
</dbReference>
<name>A0A1I6GU64_9MICO</name>
<gene>
    <name evidence="6" type="ORF">SAMN04488591_1573</name>
</gene>
<evidence type="ECO:0000256" key="3">
    <source>
        <dbReference type="ARBA" id="ARBA00023163"/>
    </source>
</evidence>